<dbReference type="InterPro" id="IPR016181">
    <property type="entry name" value="Acyl_CoA_acyltransferase"/>
</dbReference>
<dbReference type="InterPro" id="IPR050832">
    <property type="entry name" value="Bact_Acetyltransf"/>
</dbReference>
<evidence type="ECO:0000259" key="3">
    <source>
        <dbReference type="PROSITE" id="PS51186"/>
    </source>
</evidence>
<proteinExistence type="predicted"/>
<dbReference type="CDD" id="cd04301">
    <property type="entry name" value="NAT_SF"/>
    <property type="match status" value="1"/>
</dbReference>
<reference evidence="4 5" key="1">
    <citation type="submission" date="2019-02" db="EMBL/GenBank/DDBJ databases">
        <title>Draft genome sequence of Amycolatopsis sp. 8-3EHSu isolated from roots of Suaeda maritima.</title>
        <authorList>
            <person name="Duangmal K."/>
            <person name="Chantavorakit T."/>
        </authorList>
    </citation>
    <scope>NUCLEOTIDE SEQUENCE [LARGE SCALE GENOMIC DNA]</scope>
    <source>
        <strain evidence="4 5">8-3EHSu</strain>
    </source>
</reference>
<keyword evidence="2" id="KW-0012">Acyltransferase</keyword>
<organism evidence="4 5">
    <name type="scientific">Amycolatopsis suaedae</name>
    <dbReference type="NCBI Taxonomy" id="2510978"/>
    <lineage>
        <taxon>Bacteria</taxon>
        <taxon>Bacillati</taxon>
        <taxon>Actinomycetota</taxon>
        <taxon>Actinomycetes</taxon>
        <taxon>Pseudonocardiales</taxon>
        <taxon>Pseudonocardiaceae</taxon>
        <taxon>Amycolatopsis</taxon>
    </lineage>
</organism>
<dbReference type="GO" id="GO:0016747">
    <property type="term" value="F:acyltransferase activity, transferring groups other than amino-acyl groups"/>
    <property type="evidence" value="ECO:0007669"/>
    <property type="project" value="InterPro"/>
</dbReference>
<dbReference type="OrthoDB" id="149709at2"/>
<accession>A0A4Q7J865</accession>
<feature type="domain" description="N-acetyltransferase" evidence="3">
    <location>
        <begin position="133"/>
        <end position="287"/>
    </location>
</feature>
<dbReference type="PANTHER" id="PTHR43877">
    <property type="entry name" value="AMINOALKYLPHOSPHONATE N-ACETYLTRANSFERASE-RELATED-RELATED"/>
    <property type="match status" value="1"/>
</dbReference>
<keyword evidence="5" id="KW-1185">Reference proteome</keyword>
<name>A0A4Q7J865_9PSEU</name>
<dbReference type="RefSeq" id="WP_130476016.1">
    <property type="nucleotide sequence ID" value="NZ_SFCC01000007.1"/>
</dbReference>
<dbReference type="SUPFAM" id="SSF55729">
    <property type="entry name" value="Acyl-CoA N-acyltransferases (Nat)"/>
    <property type="match status" value="1"/>
</dbReference>
<gene>
    <name evidence="4" type="ORF">EWH70_15075</name>
</gene>
<dbReference type="AlphaFoldDB" id="A0A4Q7J865"/>
<dbReference type="PROSITE" id="PS51186">
    <property type="entry name" value="GNAT"/>
    <property type="match status" value="1"/>
</dbReference>
<evidence type="ECO:0000256" key="1">
    <source>
        <dbReference type="ARBA" id="ARBA00022679"/>
    </source>
</evidence>
<sequence length="287" mass="30713">MIERQRERFAALDPMLPAPPPPPDGDVLTAATADGERLLAVHRTVRHAPGSTELLWSPAVLHQLYPYPGGAGLDPLLRAWRAHLRDERPDSGCLVVWPSRDVGAARDLLAHGLLPLSVLAVRSPAPGQGSTGVTVRRVGPGDRDTVAELATATFDYTGQVGAPRHPDTPTLVRCSLDGGGPRWLAERDGRAVGLADCAWTDVPEGSDLLPVGRWFYVNTVGTTPDSRGTGVGRALMAAAHDHAAAGGATGCHLYYNPANPLAPAFWHRQGYRPLWTLWEVRPASALR</sequence>
<keyword evidence="1 4" id="KW-0808">Transferase</keyword>
<dbReference type="Pfam" id="PF00583">
    <property type="entry name" value="Acetyltransf_1"/>
    <property type="match status" value="1"/>
</dbReference>
<comment type="caution">
    <text evidence="4">The sequence shown here is derived from an EMBL/GenBank/DDBJ whole genome shotgun (WGS) entry which is preliminary data.</text>
</comment>
<dbReference type="Gene3D" id="3.40.630.30">
    <property type="match status" value="1"/>
</dbReference>
<dbReference type="InterPro" id="IPR000182">
    <property type="entry name" value="GNAT_dom"/>
</dbReference>
<evidence type="ECO:0000313" key="5">
    <source>
        <dbReference type="Proteomes" id="UP000292003"/>
    </source>
</evidence>
<dbReference type="EMBL" id="SFCC01000007">
    <property type="protein sequence ID" value="RZQ63012.1"/>
    <property type="molecule type" value="Genomic_DNA"/>
</dbReference>
<dbReference type="Proteomes" id="UP000292003">
    <property type="component" value="Unassembled WGS sequence"/>
</dbReference>
<evidence type="ECO:0000256" key="2">
    <source>
        <dbReference type="ARBA" id="ARBA00023315"/>
    </source>
</evidence>
<protein>
    <submittedName>
        <fullName evidence="4">N-acetyltransferase</fullName>
    </submittedName>
</protein>
<evidence type="ECO:0000313" key="4">
    <source>
        <dbReference type="EMBL" id="RZQ63012.1"/>
    </source>
</evidence>